<feature type="binding site" evidence="9">
    <location>
        <position position="95"/>
    </location>
    <ligand>
        <name>S-adenosyl-L-methionine</name>
        <dbReference type="ChEBI" id="CHEBI:59789"/>
    </ligand>
</feature>
<feature type="binding site" evidence="9">
    <location>
        <position position="119"/>
    </location>
    <ligand>
        <name>S-adenosyl-L-methionine</name>
        <dbReference type="ChEBI" id="CHEBI:59789"/>
    </ligand>
</feature>
<keyword evidence="6 8" id="KW-0808">Transferase</keyword>
<dbReference type="OrthoDB" id="203237at2759"/>
<dbReference type="PANTHER" id="PTHR13600:SF21">
    <property type="entry name" value="LEUCINE CARBOXYL METHYLTRANSFERASE 1"/>
    <property type="match status" value="1"/>
</dbReference>
<evidence type="ECO:0000256" key="7">
    <source>
        <dbReference type="ARBA" id="ARBA00022691"/>
    </source>
</evidence>
<keyword evidence="7 8" id="KW-0949">S-adenosyl-L-methionine</keyword>
<dbReference type="GO" id="GO:0018423">
    <property type="term" value="F:protein C-terminal leucine carboxyl O-methyltransferase activity"/>
    <property type="evidence" value="ECO:0007669"/>
    <property type="project" value="UniProtKB-EC"/>
</dbReference>
<feature type="region of interest" description="Disordered" evidence="10">
    <location>
        <begin position="1"/>
        <end position="28"/>
    </location>
</feature>
<evidence type="ECO:0000256" key="9">
    <source>
        <dbReference type="PIRSR" id="PIRSR016305-1"/>
    </source>
</evidence>
<evidence type="ECO:0000256" key="5">
    <source>
        <dbReference type="ARBA" id="ARBA00022603"/>
    </source>
</evidence>
<sequence>MASPLGAFRSSSGGLRTTGGPRVSRKDRIVQSTDTDALSSKYSAYKKGYLADPYLEAIVSGFLVQEQQHYHGRGTHSAGQFVNKMPIINIGSCVRHLAVTRLVDLFLESTEKCQIISLGAGSDTRPFSLLAKYNKQTAASDNAADVKLIYHELDFAVTTTKKALTIFNSPLLSDVIYHASPRPQTPPGAEIHTPDYHLHAADLRTLNATTPLLPGMDPTLPTLVISECCLCYLQPDESDQVFSFLVTNFGHAGLGMILYEPIGGNDAFGQVMVENLATRGISLPTLQRFPTLQAEVHRLADRGMGVPRAADMMYIYERWISREEKQRISRLEFLDELEELRLLLSHYCVAWTVTPNSPAAWVDAYETQLPYQV</sequence>
<evidence type="ECO:0000256" key="3">
    <source>
        <dbReference type="ARBA" id="ARBA00012834"/>
    </source>
</evidence>
<keyword evidence="12" id="KW-1185">Reference proteome</keyword>
<dbReference type="InterPro" id="IPR007213">
    <property type="entry name" value="Ppm1/Ppm2/Tcmp"/>
</dbReference>
<dbReference type="Pfam" id="PF04072">
    <property type="entry name" value="LCM"/>
    <property type="match status" value="1"/>
</dbReference>
<evidence type="ECO:0000313" key="11">
    <source>
        <dbReference type="EMBL" id="CDO54330.1"/>
    </source>
</evidence>
<dbReference type="EMBL" id="CCBN010000007">
    <property type="protein sequence ID" value="CDO54330.1"/>
    <property type="molecule type" value="Genomic_DNA"/>
</dbReference>
<evidence type="ECO:0000256" key="4">
    <source>
        <dbReference type="ARBA" id="ARBA00017497"/>
    </source>
</evidence>
<dbReference type="GO" id="GO:0032259">
    <property type="term" value="P:methylation"/>
    <property type="evidence" value="ECO:0007669"/>
    <property type="project" value="UniProtKB-KW"/>
</dbReference>
<gene>
    <name evidence="11" type="ORF">BN980_GECA07s03002g</name>
</gene>
<comment type="function">
    <text evidence="8">Methylates the carboxyl group of the C-terminal leucine residue of protein phosphatase 2A catalytic subunits to form alpha-leucine ester residues.</text>
</comment>
<dbReference type="STRING" id="1173061.A0A0J9XAX2"/>
<evidence type="ECO:0000313" key="12">
    <source>
        <dbReference type="Proteomes" id="UP000242525"/>
    </source>
</evidence>
<comment type="similarity">
    <text evidence="2 8">Belongs to the methyltransferase superfamily. LCMT family.</text>
</comment>
<reference evidence="11" key="1">
    <citation type="submission" date="2014-03" db="EMBL/GenBank/DDBJ databases">
        <authorList>
            <person name="Casaregola S."/>
        </authorList>
    </citation>
    <scope>NUCLEOTIDE SEQUENCE [LARGE SCALE GENOMIC DNA]</scope>
    <source>
        <strain evidence="11">CLIB 918</strain>
    </source>
</reference>
<dbReference type="AlphaFoldDB" id="A0A0J9XAX2"/>
<evidence type="ECO:0000256" key="8">
    <source>
        <dbReference type="PIRNR" id="PIRNR016305"/>
    </source>
</evidence>
<feature type="compositionally biased region" description="Low complexity" evidence="10">
    <location>
        <begin position="9"/>
        <end position="20"/>
    </location>
</feature>
<dbReference type="PANTHER" id="PTHR13600">
    <property type="entry name" value="LEUCINE CARBOXYL METHYLTRANSFERASE"/>
    <property type="match status" value="1"/>
</dbReference>
<organism evidence="11 12">
    <name type="scientific">Geotrichum candidum</name>
    <name type="common">Oospora lactis</name>
    <name type="synonym">Dipodascus geotrichum</name>
    <dbReference type="NCBI Taxonomy" id="1173061"/>
    <lineage>
        <taxon>Eukaryota</taxon>
        <taxon>Fungi</taxon>
        <taxon>Dikarya</taxon>
        <taxon>Ascomycota</taxon>
        <taxon>Saccharomycotina</taxon>
        <taxon>Dipodascomycetes</taxon>
        <taxon>Dipodascales</taxon>
        <taxon>Dipodascaceae</taxon>
        <taxon>Geotrichum</taxon>
    </lineage>
</organism>
<dbReference type="EC" id="2.1.1.233" evidence="3 8"/>
<dbReference type="Proteomes" id="UP000242525">
    <property type="component" value="Unassembled WGS sequence"/>
</dbReference>
<dbReference type="PIRSF" id="PIRSF016305">
    <property type="entry name" value="LCM_mtfrase"/>
    <property type="match status" value="1"/>
</dbReference>
<accession>A0A0J9XAX2</accession>
<feature type="binding site" evidence="9">
    <location>
        <begin position="202"/>
        <end position="203"/>
    </location>
    <ligand>
        <name>S-adenosyl-L-methionine</name>
        <dbReference type="ChEBI" id="CHEBI:59789"/>
    </ligand>
</feature>
<evidence type="ECO:0000256" key="6">
    <source>
        <dbReference type="ARBA" id="ARBA00022679"/>
    </source>
</evidence>
<dbReference type="SUPFAM" id="SSF53335">
    <property type="entry name" value="S-adenosyl-L-methionine-dependent methyltransferases"/>
    <property type="match status" value="1"/>
</dbReference>
<protein>
    <recommendedName>
        <fullName evidence="4 8">Leucine carboxyl methyltransferase 1</fullName>
        <ecNumber evidence="3 8">2.1.1.233</ecNumber>
    </recommendedName>
</protein>
<dbReference type="Gene3D" id="3.40.50.150">
    <property type="entry name" value="Vaccinia Virus protein VP39"/>
    <property type="match status" value="1"/>
</dbReference>
<dbReference type="InterPro" id="IPR016651">
    <property type="entry name" value="LCMT1"/>
</dbReference>
<proteinExistence type="inferred from homology"/>
<name>A0A0J9XAX2_GEOCN</name>
<keyword evidence="5 8" id="KW-0489">Methyltransferase</keyword>
<evidence type="ECO:0000256" key="1">
    <source>
        <dbReference type="ARBA" id="ARBA00000724"/>
    </source>
</evidence>
<comment type="catalytic activity">
    <reaction evidence="1 8">
        <text>[phosphatase 2A protein]-C-terminal L-leucine + S-adenosyl-L-methionine = [phosphatase 2A protein]-C-terminal L-leucine methyl ester + S-adenosyl-L-homocysteine</text>
        <dbReference type="Rhea" id="RHEA:48544"/>
        <dbReference type="Rhea" id="RHEA-COMP:12134"/>
        <dbReference type="Rhea" id="RHEA-COMP:12135"/>
        <dbReference type="ChEBI" id="CHEBI:57856"/>
        <dbReference type="ChEBI" id="CHEBI:59789"/>
        <dbReference type="ChEBI" id="CHEBI:90516"/>
        <dbReference type="ChEBI" id="CHEBI:90517"/>
        <dbReference type="EC" id="2.1.1.233"/>
    </reaction>
</comment>
<comment type="caution">
    <text evidence="11">The sequence shown here is derived from an EMBL/GenBank/DDBJ whole genome shotgun (WGS) entry which is preliminary data.</text>
</comment>
<evidence type="ECO:0000256" key="10">
    <source>
        <dbReference type="SAM" id="MobiDB-lite"/>
    </source>
</evidence>
<feature type="binding site" evidence="9">
    <location>
        <position position="227"/>
    </location>
    <ligand>
        <name>S-adenosyl-L-methionine</name>
        <dbReference type="ChEBI" id="CHEBI:59789"/>
    </ligand>
</feature>
<evidence type="ECO:0000256" key="2">
    <source>
        <dbReference type="ARBA" id="ARBA00010703"/>
    </source>
</evidence>
<dbReference type="InterPro" id="IPR029063">
    <property type="entry name" value="SAM-dependent_MTases_sf"/>
</dbReference>